<proteinExistence type="predicted"/>
<feature type="transmembrane region" description="Helical" evidence="1">
    <location>
        <begin position="133"/>
        <end position="151"/>
    </location>
</feature>
<gene>
    <name evidence="2" type="ORF">UFOVP681_62</name>
</gene>
<name>A0A6J5NFI4_9CAUD</name>
<keyword evidence="1" id="KW-0812">Transmembrane</keyword>
<sequence>MNMLALHTDLSLRQDTPRNFDVEFLDDDVFRLCSCRFARRKFSNLLSVLMPFLWSTDSSGHSPVDIAHAVLWARSLRPKKTLVKYPLFFAGVVNASVLAYLVFHLAHACLAVHLASSEKCKTGRSRQKNNPVFGLYSMASIKSFGFILDILKNTPKGSLRKDKFIACPGFNVPNWHAQKET</sequence>
<protein>
    <submittedName>
        <fullName evidence="2">Uncharacterized protein</fullName>
    </submittedName>
</protein>
<feature type="transmembrane region" description="Helical" evidence="1">
    <location>
        <begin position="87"/>
        <end position="113"/>
    </location>
</feature>
<dbReference type="EMBL" id="LR796657">
    <property type="protein sequence ID" value="CAB4157969.1"/>
    <property type="molecule type" value="Genomic_DNA"/>
</dbReference>
<organism evidence="2">
    <name type="scientific">uncultured Caudovirales phage</name>
    <dbReference type="NCBI Taxonomy" id="2100421"/>
    <lineage>
        <taxon>Viruses</taxon>
        <taxon>Duplodnaviria</taxon>
        <taxon>Heunggongvirae</taxon>
        <taxon>Uroviricota</taxon>
        <taxon>Caudoviricetes</taxon>
        <taxon>Peduoviridae</taxon>
        <taxon>Maltschvirus</taxon>
        <taxon>Maltschvirus maltsch</taxon>
    </lineage>
</organism>
<keyword evidence="1" id="KW-0472">Membrane</keyword>
<accession>A0A6J5NFI4</accession>
<keyword evidence="1" id="KW-1133">Transmembrane helix</keyword>
<evidence type="ECO:0000313" key="2">
    <source>
        <dbReference type="EMBL" id="CAB4157969.1"/>
    </source>
</evidence>
<evidence type="ECO:0000256" key="1">
    <source>
        <dbReference type="SAM" id="Phobius"/>
    </source>
</evidence>
<reference evidence="2" key="1">
    <citation type="submission" date="2020-04" db="EMBL/GenBank/DDBJ databases">
        <authorList>
            <person name="Chiriac C."/>
            <person name="Salcher M."/>
            <person name="Ghai R."/>
            <person name="Kavagutti S V."/>
        </authorList>
    </citation>
    <scope>NUCLEOTIDE SEQUENCE</scope>
</reference>